<keyword evidence="4" id="KW-1185">Reference proteome</keyword>
<comment type="caution">
    <text evidence="3">The sequence shown here is derived from an EMBL/GenBank/DDBJ whole genome shotgun (WGS) entry which is preliminary data.</text>
</comment>
<evidence type="ECO:0000256" key="1">
    <source>
        <dbReference type="SAM" id="MobiDB-lite"/>
    </source>
</evidence>
<feature type="compositionally biased region" description="Basic and acidic residues" evidence="1">
    <location>
        <begin position="215"/>
        <end position="224"/>
    </location>
</feature>
<dbReference type="InterPro" id="IPR002711">
    <property type="entry name" value="HNH"/>
</dbReference>
<proteinExistence type="predicted"/>
<organism evidence="3 4">
    <name type="scientific">Gordonia desulfuricans</name>
    <dbReference type="NCBI Taxonomy" id="89051"/>
    <lineage>
        <taxon>Bacteria</taxon>
        <taxon>Bacillati</taxon>
        <taxon>Actinomycetota</taxon>
        <taxon>Actinomycetes</taxon>
        <taxon>Mycobacteriales</taxon>
        <taxon>Gordoniaceae</taxon>
        <taxon>Gordonia</taxon>
    </lineage>
</organism>
<evidence type="ECO:0000313" key="3">
    <source>
        <dbReference type="EMBL" id="NDK91423.1"/>
    </source>
</evidence>
<dbReference type="Pfam" id="PF01844">
    <property type="entry name" value="HNH"/>
    <property type="match status" value="1"/>
</dbReference>
<feature type="domain" description="HNH" evidence="2">
    <location>
        <begin position="44"/>
        <end position="92"/>
    </location>
</feature>
<dbReference type="AlphaFoldDB" id="A0A7K3LT12"/>
<dbReference type="GO" id="GO:0004519">
    <property type="term" value="F:endonuclease activity"/>
    <property type="evidence" value="ECO:0007669"/>
    <property type="project" value="InterPro"/>
</dbReference>
<dbReference type="EMBL" id="JAADZU010000068">
    <property type="protein sequence ID" value="NDK91423.1"/>
    <property type="molecule type" value="Genomic_DNA"/>
</dbReference>
<dbReference type="Gene3D" id="1.10.30.50">
    <property type="match status" value="1"/>
</dbReference>
<dbReference type="InterPro" id="IPR052892">
    <property type="entry name" value="NA-targeting_endonuclease"/>
</dbReference>
<feature type="compositionally biased region" description="Low complexity" evidence="1">
    <location>
        <begin position="113"/>
        <end position="131"/>
    </location>
</feature>
<feature type="region of interest" description="Disordered" evidence="1">
    <location>
        <begin position="85"/>
        <end position="352"/>
    </location>
</feature>
<dbReference type="PANTHER" id="PTHR33877:SF2">
    <property type="entry name" value="OS07G0170200 PROTEIN"/>
    <property type="match status" value="1"/>
</dbReference>
<sequence>MGYTPAKQATVNKAKRQELKDPKLVAQVWARDCIDPDNPTIGRCRYCGVELKRKDTRSQKKPHLDHVDPRKAAGISNVVLACGPCNQQKGNRTPREAGMTLLPPPRPTPQPTSQPCDGGPAPTGAPGSAGRRGNGEPVSTRQVDVWPAAGSSRGEMPPTDGAEASGFAGPTEVSDSAGRPENGRAQVGAGADRPTVQTLHRARPVTPVTTGARPPSDHAPDHAETTLVPPPDQPGPAVPRGRGPGQGQGQGQGEGSSLGLPLPVAQRETPAGGRRRRRRRSRGGSSRRPAGDLPPEVLDAGLPPPGVQAPAGGQGSPWHGWHGPPSPVTETDCPTHHRPEPCQQCGREQDRK</sequence>
<evidence type="ECO:0000313" key="4">
    <source>
        <dbReference type="Proteomes" id="UP000466307"/>
    </source>
</evidence>
<dbReference type="GO" id="GO:0008270">
    <property type="term" value="F:zinc ion binding"/>
    <property type="evidence" value="ECO:0007669"/>
    <property type="project" value="InterPro"/>
</dbReference>
<evidence type="ECO:0000259" key="2">
    <source>
        <dbReference type="Pfam" id="PF01844"/>
    </source>
</evidence>
<dbReference type="Proteomes" id="UP000466307">
    <property type="component" value="Unassembled WGS sequence"/>
</dbReference>
<gene>
    <name evidence="3" type="ORF">GYA93_17830</name>
</gene>
<reference evidence="3 4" key="1">
    <citation type="submission" date="2020-01" db="EMBL/GenBank/DDBJ databases">
        <title>Investigation of new actinobacteria for the biodesulphurisation of diesel fuel.</title>
        <authorList>
            <person name="Athi Narayanan S.M."/>
        </authorList>
    </citation>
    <scope>NUCLEOTIDE SEQUENCE [LARGE SCALE GENOMIC DNA]</scope>
    <source>
        <strain evidence="3 4">213E</strain>
    </source>
</reference>
<feature type="compositionally biased region" description="Gly residues" evidence="1">
    <location>
        <begin position="242"/>
        <end position="256"/>
    </location>
</feature>
<feature type="compositionally biased region" description="Pro residues" evidence="1">
    <location>
        <begin position="102"/>
        <end position="112"/>
    </location>
</feature>
<dbReference type="GO" id="GO:0003676">
    <property type="term" value="F:nucleic acid binding"/>
    <property type="evidence" value="ECO:0007669"/>
    <property type="project" value="InterPro"/>
</dbReference>
<dbReference type="PANTHER" id="PTHR33877">
    <property type="entry name" value="SLL1193 PROTEIN"/>
    <property type="match status" value="1"/>
</dbReference>
<feature type="compositionally biased region" description="Pro residues" evidence="1">
    <location>
        <begin position="228"/>
        <end position="237"/>
    </location>
</feature>
<protein>
    <recommendedName>
        <fullName evidence="2">HNH domain-containing protein</fullName>
    </recommendedName>
</protein>
<feature type="compositionally biased region" description="Basic residues" evidence="1">
    <location>
        <begin position="273"/>
        <end position="282"/>
    </location>
</feature>
<accession>A0A7K3LT12</accession>
<name>A0A7K3LT12_9ACTN</name>